<evidence type="ECO:0000256" key="1">
    <source>
        <dbReference type="SAM" id="MobiDB-lite"/>
    </source>
</evidence>
<reference evidence="2" key="2">
    <citation type="submission" date="2021-08" db="EMBL/GenBank/DDBJ databases">
        <authorList>
            <person name="Eriksson T."/>
        </authorList>
    </citation>
    <scope>NUCLEOTIDE SEQUENCE</scope>
    <source>
        <strain evidence="2">Stoneville</strain>
        <tissue evidence="2">Whole head</tissue>
    </source>
</reference>
<gene>
    <name evidence="2" type="ORF">GEV33_009166</name>
</gene>
<reference evidence="2" key="1">
    <citation type="journal article" date="2020" name="J Insects Food Feed">
        <title>The yellow mealworm (Tenebrio molitor) genome: a resource for the emerging insects as food and feed industry.</title>
        <authorList>
            <person name="Eriksson T."/>
            <person name="Andere A."/>
            <person name="Kelstrup H."/>
            <person name="Emery V."/>
            <person name="Picard C."/>
        </authorList>
    </citation>
    <scope>NUCLEOTIDE SEQUENCE</scope>
    <source>
        <strain evidence="2">Stoneville</strain>
        <tissue evidence="2">Whole head</tissue>
    </source>
</reference>
<dbReference type="AlphaFoldDB" id="A0A8J6L8Q3"/>
<dbReference type="GO" id="GO:0003676">
    <property type="term" value="F:nucleic acid binding"/>
    <property type="evidence" value="ECO:0007669"/>
    <property type="project" value="InterPro"/>
</dbReference>
<keyword evidence="3" id="KW-1185">Reference proteome</keyword>
<comment type="caution">
    <text evidence="2">The sequence shown here is derived from an EMBL/GenBank/DDBJ whole genome shotgun (WGS) entry which is preliminary data.</text>
</comment>
<proteinExistence type="predicted"/>
<dbReference type="Gene3D" id="3.30.420.10">
    <property type="entry name" value="Ribonuclease H-like superfamily/Ribonuclease H"/>
    <property type="match status" value="1"/>
</dbReference>
<accession>A0A8J6L8Q3</accession>
<dbReference type="Proteomes" id="UP000719412">
    <property type="component" value="Unassembled WGS sequence"/>
</dbReference>
<dbReference type="EMBL" id="JABDTM020025084">
    <property type="protein sequence ID" value="KAH0813624.1"/>
    <property type="molecule type" value="Genomic_DNA"/>
</dbReference>
<name>A0A8J6L8Q3_TENMO</name>
<evidence type="ECO:0000313" key="2">
    <source>
        <dbReference type="EMBL" id="KAH0813624.1"/>
    </source>
</evidence>
<protein>
    <submittedName>
        <fullName evidence="2">Uncharacterized protein</fullName>
    </submittedName>
</protein>
<dbReference type="InterPro" id="IPR036397">
    <property type="entry name" value="RNaseH_sf"/>
</dbReference>
<sequence>MFSSDVGAGPKRVRLEEESRKSKSRRRGADLRIPYGRFVKNQTPECGVKFHVRISSSTLGPRKSPRNVQVSRDVDRPVTIKARVIEKMFSFREASASFQAEHFFVRIRVIGLLVTSPANGGQSDNSFFFLVWRRPGERYAQCMMAGKESFGGGTLMVWGGINPQAKRDLVHVGQGALNAHRYITQILEPHDNARPHVARVVTRYFEEVHIQKFDWPARSPDCNPIEHVCDELGRSIKARRNRPQTRNQLLQYRKVSIMITVSEATIVSSSSIGGIVRSPLLPLPGTVSEREYRIVILDRTLSSGRPFQAERLLKIFEVVEVFGFAELPEFSKFFGFAELPKFSKISEAGEVFQSCRSFRSFSELSKFFLDLPSCQLAKSP</sequence>
<organism evidence="2 3">
    <name type="scientific">Tenebrio molitor</name>
    <name type="common">Yellow mealworm beetle</name>
    <dbReference type="NCBI Taxonomy" id="7067"/>
    <lineage>
        <taxon>Eukaryota</taxon>
        <taxon>Metazoa</taxon>
        <taxon>Ecdysozoa</taxon>
        <taxon>Arthropoda</taxon>
        <taxon>Hexapoda</taxon>
        <taxon>Insecta</taxon>
        <taxon>Pterygota</taxon>
        <taxon>Neoptera</taxon>
        <taxon>Endopterygota</taxon>
        <taxon>Coleoptera</taxon>
        <taxon>Polyphaga</taxon>
        <taxon>Cucujiformia</taxon>
        <taxon>Tenebrionidae</taxon>
        <taxon>Tenebrio</taxon>
    </lineage>
</organism>
<evidence type="ECO:0000313" key="3">
    <source>
        <dbReference type="Proteomes" id="UP000719412"/>
    </source>
</evidence>
<feature type="region of interest" description="Disordered" evidence="1">
    <location>
        <begin position="1"/>
        <end position="27"/>
    </location>
</feature>